<sequence length="67" mass="8129">ETVQNDLYNTVSLEWHCWGQPKRRKIAAQNYHLLKCLISRLRDPIMLYYFHLSLRRLDVYTQLLCCS</sequence>
<organism evidence="1 2">
    <name type="scientific">Rhizopus microsporus</name>
    <dbReference type="NCBI Taxonomy" id="58291"/>
    <lineage>
        <taxon>Eukaryota</taxon>
        <taxon>Fungi</taxon>
        <taxon>Fungi incertae sedis</taxon>
        <taxon>Mucoromycota</taxon>
        <taxon>Mucoromycotina</taxon>
        <taxon>Mucoromycetes</taxon>
        <taxon>Mucorales</taxon>
        <taxon>Mucorineae</taxon>
        <taxon>Rhizopodaceae</taxon>
        <taxon>Rhizopus</taxon>
    </lineage>
</organism>
<gene>
    <name evidence="1" type="ORF">BCV71DRAFT_280517</name>
</gene>
<dbReference type="AlphaFoldDB" id="A0A1X0S856"/>
<accession>A0A1X0S856</accession>
<evidence type="ECO:0000313" key="2">
    <source>
        <dbReference type="Proteomes" id="UP000242381"/>
    </source>
</evidence>
<reference evidence="1 2" key="1">
    <citation type="journal article" date="2016" name="Proc. Natl. Acad. Sci. U.S.A.">
        <title>Lipid metabolic changes in an early divergent fungus govern the establishment of a mutualistic symbiosis with endobacteria.</title>
        <authorList>
            <person name="Lastovetsky O.A."/>
            <person name="Gaspar M.L."/>
            <person name="Mondo S.J."/>
            <person name="LaButti K.M."/>
            <person name="Sandor L."/>
            <person name="Grigoriev I.V."/>
            <person name="Henry S.A."/>
            <person name="Pawlowska T.E."/>
        </authorList>
    </citation>
    <scope>NUCLEOTIDE SEQUENCE [LARGE SCALE GENOMIC DNA]</scope>
    <source>
        <strain evidence="1 2">ATCC 11559</strain>
    </source>
</reference>
<dbReference type="EMBL" id="KV921294">
    <property type="protein sequence ID" value="ORE20442.1"/>
    <property type="molecule type" value="Genomic_DNA"/>
</dbReference>
<name>A0A1X0S856_RHIZD</name>
<protein>
    <submittedName>
        <fullName evidence="1">Uncharacterized protein</fullName>
    </submittedName>
</protein>
<feature type="non-terminal residue" evidence="1">
    <location>
        <position position="1"/>
    </location>
</feature>
<proteinExistence type="predicted"/>
<dbReference type="Proteomes" id="UP000242381">
    <property type="component" value="Unassembled WGS sequence"/>
</dbReference>
<evidence type="ECO:0000313" key="1">
    <source>
        <dbReference type="EMBL" id="ORE20442.1"/>
    </source>
</evidence>